<dbReference type="RefSeq" id="WP_126619727.1">
    <property type="nucleotide sequence ID" value="NZ_JBHUCY010000014.1"/>
</dbReference>
<gene>
    <name evidence="1" type="ORF">EJ903_22605</name>
</gene>
<protein>
    <recommendedName>
        <fullName evidence="3">Rad50/SbcC-type AAA domain-containing protein</fullName>
    </recommendedName>
</protein>
<dbReference type="InterPro" id="IPR036286">
    <property type="entry name" value="LexA/Signal_pep-like_sf"/>
</dbReference>
<proteinExistence type="predicted"/>
<dbReference type="InterPro" id="IPR027417">
    <property type="entry name" value="P-loop_NTPase"/>
</dbReference>
<name>A0A431VBC8_9PROT</name>
<dbReference type="Gene3D" id="3.40.50.300">
    <property type="entry name" value="P-loop containing nucleotide triphosphate hydrolases"/>
    <property type="match status" value="1"/>
</dbReference>
<reference evidence="1 2" key="1">
    <citation type="submission" date="2018-12" db="EMBL/GenBank/DDBJ databases">
        <authorList>
            <person name="Yang Y."/>
        </authorList>
    </citation>
    <scope>NUCLEOTIDE SEQUENCE [LARGE SCALE GENOMIC DNA]</scope>
    <source>
        <strain evidence="1 2">L-25-5w-1</strain>
    </source>
</reference>
<dbReference type="PANTHER" id="PTHR32114:SF2">
    <property type="entry name" value="ABC TRANSPORTER ABCH.3"/>
    <property type="match status" value="1"/>
</dbReference>
<evidence type="ECO:0008006" key="3">
    <source>
        <dbReference type="Google" id="ProtNLM"/>
    </source>
</evidence>
<comment type="caution">
    <text evidence="1">The sequence shown here is derived from an EMBL/GenBank/DDBJ whole genome shotgun (WGS) entry which is preliminary data.</text>
</comment>
<dbReference type="SUPFAM" id="SSF51306">
    <property type="entry name" value="LexA/Signal peptidase"/>
    <property type="match status" value="2"/>
</dbReference>
<accession>A0A431VBC8</accession>
<organism evidence="1 2">
    <name type="scientific">Azospirillum griseum</name>
    <dbReference type="NCBI Taxonomy" id="2496639"/>
    <lineage>
        <taxon>Bacteria</taxon>
        <taxon>Pseudomonadati</taxon>
        <taxon>Pseudomonadota</taxon>
        <taxon>Alphaproteobacteria</taxon>
        <taxon>Rhodospirillales</taxon>
        <taxon>Azospirillaceae</taxon>
        <taxon>Azospirillum</taxon>
    </lineage>
</organism>
<dbReference type="Proteomes" id="UP000277007">
    <property type="component" value="Unassembled WGS sequence"/>
</dbReference>
<evidence type="ECO:0000313" key="2">
    <source>
        <dbReference type="Proteomes" id="UP000277007"/>
    </source>
</evidence>
<dbReference type="CDD" id="cd06529">
    <property type="entry name" value="S24_LexA-like"/>
    <property type="match status" value="1"/>
</dbReference>
<dbReference type="SUPFAM" id="SSF52540">
    <property type="entry name" value="P-loop containing nucleoside triphosphate hydrolases"/>
    <property type="match status" value="1"/>
</dbReference>
<dbReference type="PANTHER" id="PTHR32114">
    <property type="entry name" value="ABC TRANSPORTER ABCH.3"/>
    <property type="match status" value="1"/>
</dbReference>
<dbReference type="OrthoDB" id="6725102at2"/>
<dbReference type="EMBL" id="RXMA01000032">
    <property type="protein sequence ID" value="RTR15680.1"/>
    <property type="molecule type" value="Genomic_DNA"/>
</dbReference>
<keyword evidence="2" id="KW-1185">Reference proteome</keyword>
<sequence length="1310" mass="143116">MAMRMPDHPEVQEAGIPDRHGIEQALLSGKPFAGITLEIPAQRRLFRYLLDQPDLPSSPFPPPYLDGLKAAFLADDATEGDGHEVRGVSAMDAADKATKVQWLSRIESRSFGGLNALNGEPFILDISREGVCVEGYNGRGKTSLVSAIVWALTGHRLIPQAGPVKDVNDAHPLYEPAVSEGQLKDTRLKDTRLKVARRWPPVIAYPWSTPSEDITAVKGRAEVILTFTDDAGNTTKLHRSLSEDGVMEEPDFTALGVPDIAVEIAVMMPNRIPFIGVNASENEIAALVKLLGLEPLGRLADHVSALIHGNSTFMRSPSAKDITDAERRFQEHVGRADEALRGLSIHVAPKAALSATVRHEREAQARQFAQELAGQAAKMLQAVADIIADAIDLSVEGNRKSVAGAIARLHGCFDGDRLPEVPLVILFEALRQSEESEQLARIRQVLVEVRDKYGRAQVIRERQLADHALRLKAVAARFHHETHGESVPVTHCPLCRKPLSDADGQALAQELEQLREEAVLVEKTFSECCRELSDEVVASIPEAIRKHRGTDPGADPARSVAEALRRVLEDNMDLGIVAQKARTTAGHRLTSALADLPTCNSHQARTLDGPPLVGEDDRLRKAFDRAGWLLIWAEWWCAAKPAVAAAWKAAMGTADDPKTLLGACAAVDDAVDRAKPFETAAKALEDAATAAKRHDDLGRECDLKDAIKDALFPLRELRTYVNQEAEAALASVSDRAATIFESVYDGRMLVAPEAVAGQRGQTQFIGAFGHGGHRVDARYLANTSWLRAFLWSFYLAFRERAIQRFGGIPLPLLLADDPQVSFDSAHAKRWVQHFRGMAQVGLAQFIITSHDENFLKCLRLNNFPARPIMVLGLNLNSTKPNLIFDGDALKRCWEEFQRAKTSYCDVERHAQNYIKALREHVEAVCEGLLRNTGVRVTDTTVGGLLKEFKKADVPESLRLGGVQEFADELENQSVFRRTMNEAHHEAGLRQLDSKDAELVHQVWQHALESRLFIACREVELHQAGNGTVARGALGPPAKVIPLRGKDHFLARPLLFAGRVAALTGGRVVIESPEVEQKPRRLAPFGAVMATTDSLAPLVRAGDTILVHMVKRPADGDLVVAAAGDRLLLGRLHEDSPQAPVVSLAAMSQTVDRPVAPVRIPRGSAELKAVTGVIWRSRIALGALGVADDIAELDSDDAIGLPADACLFEVDGVSAEPRALDGHSVIAGAWVDGMGMLDLEGRIVIAACEGEDDTEQFYLKRVHFDGETAWLVNINPDHNSLPVRACCSLTFLPRLKRLAPVIGVLFDRRKC</sequence>
<dbReference type="InterPro" id="IPR039418">
    <property type="entry name" value="LexA-like"/>
</dbReference>
<evidence type="ECO:0000313" key="1">
    <source>
        <dbReference type="EMBL" id="RTR15680.1"/>
    </source>
</evidence>